<dbReference type="EMBL" id="JADJZA010000002">
    <property type="protein sequence ID" value="MBK9296390.1"/>
    <property type="molecule type" value="Genomic_DNA"/>
</dbReference>
<feature type="region of interest" description="Disordered" evidence="1">
    <location>
        <begin position="142"/>
        <end position="163"/>
    </location>
</feature>
<name>A0A936N9Z0_9ACTN</name>
<evidence type="ECO:0000313" key="3">
    <source>
        <dbReference type="Proteomes" id="UP000727993"/>
    </source>
</evidence>
<feature type="compositionally biased region" description="Low complexity" evidence="1">
    <location>
        <begin position="153"/>
        <end position="163"/>
    </location>
</feature>
<gene>
    <name evidence="2" type="ORF">IPN02_05910</name>
</gene>
<comment type="caution">
    <text evidence="2">The sequence shown here is derived from an EMBL/GenBank/DDBJ whole genome shotgun (WGS) entry which is preliminary data.</text>
</comment>
<evidence type="ECO:0000256" key="1">
    <source>
        <dbReference type="SAM" id="MobiDB-lite"/>
    </source>
</evidence>
<protein>
    <submittedName>
        <fullName evidence="2">Uncharacterized protein</fullName>
    </submittedName>
</protein>
<proteinExistence type="predicted"/>
<evidence type="ECO:0000313" key="2">
    <source>
        <dbReference type="EMBL" id="MBK9296390.1"/>
    </source>
</evidence>
<dbReference type="AlphaFoldDB" id="A0A936N9Z0"/>
<organism evidence="2 3">
    <name type="scientific">Candidatus Neomicrothrix subdominans</name>
    <dbReference type="NCBI Taxonomy" id="2954438"/>
    <lineage>
        <taxon>Bacteria</taxon>
        <taxon>Bacillati</taxon>
        <taxon>Actinomycetota</taxon>
        <taxon>Acidimicrobiia</taxon>
        <taxon>Acidimicrobiales</taxon>
        <taxon>Microthrixaceae</taxon>
        <taxon>Candidatus Neomicrothrix</taxon>
    </lineage>
</organism>
<dbReference type="Proteomes" id="UP000727993">
    <property type="component" value="Unassembled WGS sequence"/>
</dbReference>
<sequence>MEPAPFRVGVAVAEQTQSIAALQQGDRRGDVRKQLDLVEPDVHVVLDEDGCRGIGRWVALRSQHLGKGPLPHLLEPVGGAAEPLNQHVLRLVHRLGVTAPAGTSPRRSISAMVARSARRLTSSKSHSVWSASKLRAVIIALPPAGTPGPRTPRPSLRSSTTFS</sequence>
<accession>A0A936N9Z0</accession>
<reference evidence="2 3" key="1">
    <citation type="submission" date="2020-10" db="EMBL/GenBank/DDBJ databases">
        <title>Connecting structure to function with the recovery of over 1000 high-quality activated sludge metagenome-assembled genomes encoding full-length rRNA genes using long-read sequencing.</title>
        <authorList>
            <person name="Singleton C.M."/>
            <person name="Petriglieri F."/>
            <person name="Kristensen J.M."/>
            <person name="Kirkegaard R.H."/>
            <person name="Michaelsen T.Y."/>
            <person name="Andersen M.H."/>
            <person name="Karst S.M."/>
            <person name="Dueholm M.S."/>
            <person name="Nielsen P.H."/>
            <person name="Albertsen M."/>
        </authorList>
    </citation>
    <scope>NUCLEOTIDE SEQUENCE [LARGE SCALE GENOMIC DNA]</scope>
    <source>
        <strain evidence="2">Lyne_18-Q3-R50-59_MAXAC.006</strain>
    </source>
</reference>